<keyword evidence="1" id="KW-0812">Transmembrane</keyword>
<keyword evidence="3" id="KW-1185">Reference proteome</keyword>
<dbReference type="Proteomes" id="UP000050277">
    <property type="component" value="Unassembled WGS sequence"/>
</dbReference>
<protein>
    <submittedName>
        <fullName evidence="2">Uncharacterized protein</fullName>
    </submittedName>
</protein>
<dbReference type="AlphaFoldDB" id="A0A0P6XRN6"/>
<keyword evidence="1" id="KW-1133">Transmembrane helix</keyword>
<reference evidence="2 3" key="1">
    <citation type="submission" date="2015-07" db="EMBL/GenBank/DDBJ databases">
        <title>Whole genome sequence of Herpetosiphon geysericola DSM 7119.</title>
        <authorList>
            <person name="Hemp J."/>
            <person name="Ward L.M."/>
            <person name="Pace L.A."/>
            <person name="Fischer W.W."/>
        </authorList>
    </citation>
    <scope>NUCLEOTIDE SEQUENCE [LARGE SCALE GENOMIC DNA]</scope>
    <source>
        <strain evidence="2 3">DSM 7119</strain>
    </source>
</reference>
<sequence length="202" mass="23165">MKCPKCQTIVPDRSRCGACSFPFYAQLDEAKVLHLATHPDGKSIRLPSGRFISIPEDHNLVPMIMPLTHAQKNKHLLMALLFLVLIVITLMVIGYLSLAVDIGFIWVFVVIFGLALSWQMIAHLIDFFNGEAEVYVDRLIETERYCARYERRRIYYFGYFEQLGRVSISVNDHYAAIPGTLYRLSYAKASHHLLDVVQVDSR</sequence>
<evidence type="ECO:0000313" key="3">
    <source>
        <dbReference type="Proteomes" id="UP000050277"/>
    </source>
</evidence>
<organism evidence="2 3">
    <name type="scientific">Herpetosiphon geysericola</name>
    <dbReference type="NCBI Taxonomy" id="70996"/>
    <lineage>
        <taxon>Bacteria</taxon>
        <taxon>Bacillati</taxon>
        <taxon>Chloroflexota</taxon>
        <taxon>Chloroflexia</taxon>
        <taxon>Herpetosiphonales</taxon>
        <taxon>Herpetosiphonaceae</taxon>
        <taxon>Herpetosiphon</taxon>
    </lineage>
</organism>
<comment type="caution">
    <text evidence="2">The sequence shown here is derived from an EMBL/GenBank/DDBJ whole genome shotgun (WGS) entry which is preliminary data.</text>
</comment>
<dbReference type="OrthoDB" id="34427at200795"/>
<feature type="transmembrane region" description="Helical" evidence="1">
    <location>
        <begin position="76"/>
        <end position="98"/>
    </location>
</feature>
<dbReference type="EMBL" id="LGKP01000032">
    <property type="protein sequence ID" value="KPL81933.1"/>
    <property type="molecule type" value="Genomic_DNA"/>
</dbReference>
<accession>A0A0P6XRN6</accession>
<dbReference type="STRING" id="70996.SE18_20250"/>
<gene>
    <name evidence="2" type="ORF">SE18_20250</name>
</gene>
<evidence type="ECO:0000313" key="2">
    <source>
        <dbReference type="EMBL" id="KPL81933.1"/>
    </source>
</evidence>
<dbReference type="RefSeq" id="WP_054536282.1">
    <property type="nucleotide sequence ID" value="NZ_LGKP01000032.1"/>
</dbReference>
<feature type="transmembrane region" description="Helical" evidence="1">
    <location>
        <begin position="104"/>
        <end position="125"/>
    </location>
</feature>
<name>A0A0P6XRN6_9CHLR</name>
<proteinExistence type="predicted"/>
<keyword evidence="1" id="KW-0472">Membrane</keyword>
<evidence type="ECO:0000256" key="1">
    <source>
        <dbReference type="SAM" id="Phobius"/>
    </source>
</evidence>